<dbReference type="Pfam" id="PF03631">
    <property type="entry name" value="Virul_fac_BrkB"/>
    <property type="match status" value="1"/>
</dbReference>
<dbReference type="Proteomes" id="UP001431313">
    <property type="component" value="Unassembled WGS sequence"/>
</dbReference>
<evidence type="ECO:0000256" key="2">
    <source>
        <dbReference type="ARBA" id="ARBA00022475"/>
    </source>
</evidence>
<evidence type="ECO:0000256" key="6">
    <source>
        <dbReference type="SAM" id="Phobius"/>
    </source>
</evidence>
<feature type="transmembrane region" description="Helical" evidence="6">
    <location>
        <begin position="149"/>
        <end position="174"/>
    </location>
</feature>
<keyword evidence="8" id="KW-1185">Reference proteome</keyword>
<dbReference type="RefSeq" id="WP_258787434.1">
    <property type="nucleotide sequence ID" value="NZ_JANUGQ010000008.1"/>
</dbReference>
<evidence type="ECO:0000313" key="7">
    <source>
        <dbReference type="EMBL" id="MCS0636344.1"/>
    </source>
</evidence>
<protein>
    <submittedName>
        <fullName evidence="7">YihY/virulence factor BrkB family protein</fullName>
    </submittedName>
</protein>
<keyword evidence="4 6" id="KW-1133">Transmembrane helix</keyword>
<dbReference type="EMBL" id="JANUGQ010000008">
    <property type="protein sequence ID" value="MCS0636344.1"/>
    <property type="molecule type" value="Genomic_DNA"/>
</dbReference>
<feature type="transmembrane region" description="Helical" evidence="6">
    <location>
        <begin position="47"/>
        <end position="70"/>
    </location>
</feature>
<dbReference type="PANTHER" id="PTHR30213">
    <property type="entry name" value="INNER MEMBRANE PROTEIN YHJD"/>
    <property type="match status" value="1"/>
</dbReference>
<feature type="transmembrane region" description="Helical" evidence="6">
    <location>
        <begin position="194"/>
        <end position="214"/>
    </location>
</feature>
<keyword evidence="2" id="KW-1003">Cell membrane</keyword>
<feature type="transmembrane region" description="Helical" evidence="6">
    <location>
        <begin position="107"/>
        <end position="128"/>
    </location>
</feature>
<evidence type="ECO:0000256" key="4">
    <source>
        <dbReference type="ARBA" id="ARBA00022989"/>
    </source>
</evidence>
<feature type="transmembrane region" description="Helical" evidence="6">
    <location>
        <begin position="226"/>
        <end position="248"/>
    </location>
</feature>
<dbReference type="PIRSF" id="PIRSF035875">
    <property type="entry name" value="RNase_BN"/>
    <property type="match status" value="1"/>
</dbReference>
<keyword evidence="3 6" id="KW-0812">Transmembrane</keyword>
<reference evidence="7" key="1">
    <citation type="submission" date="2022-08" db="EMBL/GenBank/DDBJ databases">
        <authorList>
            <person name="Somphong A."/>
            <person name="Phongsopitanun W."/>
        </authorList>
    </citation>
    <scope>NUCLEOTIDE SEQUENCE</scope>
    <source>
        <strain evidence="7">LP05-1</strain>
    </source>
</reference>
<dbReference type="PANTHER" id="PTHR30213:SF0">
    <property type="entry name" value="UPF0761 MEMBRANE PROTEIN YIHY"/>
    <property type="match status" value="1"/>
</dbReference>
<evidence type="ECO:0000256" key="3">
    <source>
        <dbReference type="ARBA" id="ARBA00022692"/>
    </source>
</evidence>
<keyword evidence="5 6" id="KW-0472">Membrane</keyword>
<dbReference type="InterPro" id="IPR017039">
    <property type="entry name" value="Virul_fac_BrkB"/>
</dbReference>
<dbReference type="NCBIfam" id="TIGR00765">
    <property type="entry name" value="yihY_not_rbn"/>
    <property type="match status" value="1"/>
</dbReference>
<organism evidence="7 8">
    <name type="scientific">Streptomyces pyxinae</name>
    <dbReference type="NCBI Taxonomy" id="2970734"/>
    <lineage>
        <taxon>Bacteria</taxon>
        <taxon>Bacillati</taxon>
        <taxon>Actinomycetota</taxon>
        <taxon>Actinomycetes</taxon>
        <taxon>Kitasatosporales</taxon>
        <taxon>Streptomycetaceae</taxon>
        <taxon>Streptomyces</taxon>
    </lineage>
</organism>
<comment type="subcellular location">
    <subcellularLocation>
        <location evidence="1">Cell membrane</location>
        <topology evidence="1">Multi-pass membrane protein</topology>
    </subcellularLocation>
</comment>
<evidence type="ECO:0000256" key="1">
    <source>
        <dbReference type="ARBA" id="ARBA00004651"/>
    </source>
</evidence>
<sequence>MSLAGPSTPACPAPRAGAALLRRIRGALRATAVSVWNDNVADWAAALTYYAVLALVPALLVAVTAIGMAAPDATGRLIVELTAYAPAQSADALRGALQGMTAAGSTAWLLVVTGSVSAVWSASSYLAVFRRALHAMYREPDTRPALRAAHTIVLTALVLLALLLTGSAAIVFSGPLAHRTAGVLHLSGLGTWNALRWPLMLVVVTVLVMILFRTGPRRARGVRRGLPGGLLAVLLWFAASTGFALYTAHVGSYSRLYGSLAGVVVFLVWLWFTNLALLVGAQFNVELSRKRDGA</sequence>
<accession>A0ABT2CFZ5</accession>
<evidence type="ECO:0000256" key="5">
    <source>
        <dbReference type="ARBA" id="ARBA00023136"/>
    </source>
</evidence>
<proteinExistence type="predicted"/>
<feature type="transmembrane region" description="Helical" evidence="6">
    <location>
        <begin position="260"/>
        <end position="281"/>
    </location>
</feature>
<comment type="caution">
    <text evidence="7">The sequence shown here is derived from an EMBL/GenBank/DDBJ whole genome shotgun (WGS) entry which is preliminary data.</text>
</comment>
<evidence type="ECO:0000313" key="8">
    <source>
        <dbReference type="Proteomes" id="UP001431313"/>
    </source>
</evidence>
<gene>
    <name evidence="7" type="ORF">NX801_11870</name>
</gene>
<name>A0ABT2CFZ5_9ACTN</name>